<keyword evidence="2" id="KW-1185">Reference proteome</keyword>
<evidence type="ECO:0000313" key="2">
    <source>
        <dbReference type="Proteomes" id="UP000326678"/>
    </source>
</evidence>
<evidence type="ECO:0000313" key="1">
    <source>
        <dbReference type="EMBL" id="QFS44659.1"/>
    </source>
</evidence>
<dbReference type="Proteomes" id="UP000326678">
    <property type="component" value="Chromosome Gxm1"/>
</dbReference>
<dbReference type="KEGG" id="nsh:GXM_02134"/>
<dbReference type="EMBL" id="CP045226">
    <property type="protein sequence ID" value="QFS44659.1"/>
    <property type="molecule type" value="Genomic_DNA"/>
</dbReference>
<dbReference type="AlphaFoldDB" id="A0A5P8VXM9"/>
<gene>
    <name evidence="1" type="ORF">GXM_02134</name>
</gene>
<protein>
    <submittedName>
        <fullName evidence="1">Uncharacterized protein</fullName>
    </submittedName>
</protein>
<organism evidence="1 2">
    <name type="scientific">Nostoc sphaeroides CCNUC1</name>
    <dbReference type="NCBI Taxonomy" id="2653204"/>
    <lineage>
        <taxon>Bacteria</taxon>
        <taxon>Bacillati</taxon>
        <taxon>Cyanobacteriota</taxon>
        <taxon>Cyanophyceae</taxon>
        <taxon>Nostocales</taxon>
        <taxon>Nostocaceae</taxon>
        <taxon>Nostoc</taxon>
    </lineage>
</organism>
<reference evidence="1 2" key="1">
    <citation type="submission" date="2019-10" db="EMBL/GenBank/DDBJ databases">
        <title>Genomic and transcriptomic insights into the perfect genentic adaptation of a filamentous nitrogen-fixing cyanobacterium to rice fields.</title>
        <authorList>
            <person name="Chen Z."/>
        </authorList>
    </citation>
    <scope>NUCLEOTIDE SEQUENCE [LARGE SCALE GENOMIC DNA]</scope>
    <source>
        <strain evidence="1">CCNUC1</strain>
    </source>
</reference>
<proteinExistence type="predicted"/>
<sequence>MGEVCLPLTREFCPLPIYRLLRGLEQLIMVNLFPYYVLVDLK</sequence>
<accession>A0A5P8VXM9</accession>
<name>A0A5P8VXM9_9NOSO</name>